<feature type="binding site" evidence="15">
    <location>
        <position position="87"/>
    </location>
    <ligand>
        <name>phosphate</name>
        <dbReference type="ChEBI" id="CHEBI:43474"/>
        <note>substrate</note>
    </ligand>
</feature>
<dbReference type="GO" id="GO:0009117">
    <property type="term" value="P:nucleotide metabolic process"/>
    <property type="evidence" value="ECO:0007669"/>
    <property type="project" value="UniProtKB-KW"/>
</dbReference>
<accession>A0A2D3PQ98</accession>
<keyword evidence="5 15" id="KW-0820">tRNA-binding</keyword>
<organism evidence="20 21">
    <name type="scientific">Fusobacterium pseudoperiodonticum</name>
    <dbReference type="NCBI Taxonomy" id="2663009"/>
    <lineage>
        <taxon>Bacteria</taxon>
        <taxon>Fusobacteriati</taxon>
        <taxon>Fusobacteriota</taxon>
        <taxon>Fusobacteriia</taxon>
        <taxon>Fusobacteriales</taxon>
        <taxon>Fusobacteriaceae</taxon>
        <taxon>Fusobacterium</taxon>
    </lineage>
</organism>
<dbReference type="CDD" id="cd11362">
    <property type="entry name" value="RNase_PH_bact"/>
    <property type="match status" value="1"/>
</dbReference>
<evidence type="ECO:0000256" key="10">
    <source>
        <dbReference type="ARBA" id="ARBA00022842"/>
    </source>
</evidence>
<feature type="binding site" evidence="16">
    <location>
        <begin position="391"/>
        <end position="394"/>
    </location>
    <ligand>
        <name>substrate</name>
    </ligand>
</feature>
<evidence type="ECO:0000256" key="8">
    <source>
        <dbReference type="ARBA" id="ARBA00022741"/>
    </source>
</evidence>
<evidence type="ECO:0000256" key="16">
    <source>
        <dbReference type="HAMAP-Rule" id="MF_01405"/>
    </source>
</evidence>
<dbReference type="InterPro" id="IPR018336">
    <property type="entry name" value="RNase_PH_CS"/>
</dbReference>
<feature type="domain" description="Exoribonuclease phosphorolytic" evidence="19">
    <location>
        <begin position="160"/>
        <end position="224"/>
    </location>
</feature>
<comment type="function">
    <text evidence="16">Pyrophosphatase that catalyzes the hydrolysis of nucleoside triphosphates to their monophosphate derivatives, with a high preference for the non-canonical purine nucleotides XTP (xanthosine triphosphate), dITP (deoxyinosine triphosphate) and ITP. Seems to function as a house-cleaning enzyme that removes non-canonical purine nucleotides from the nucleotide pool, thus preventing their incorporation into DNA/RNA and avoiding chromosomal lesions.</text>
</comment>
<dbReference type="InterPro" id="IPR050080">
    <property type="entry name" value="RNase_PH"/>
</dbReference>
<dbReference type="SUPFAM" id="SSF55666">
    <property type="entry name" value="Ribonuclease PH domain 2-like"/>
    <property type="match status" value="1"/>
</dbReference>
<dbReference type="InterPro" id="IPR015847">
    <property type="entry name" value="ExoRNase_PH_dom2"/>
</dbReference>
<dbReference type="SUPFAM" id="SSF52972">
    <property type="entry name" value="ITPase-like"/>
    <property type="match status" value="1"/>
</dbReference>
<evidence type="ECO:0000259" key="18">
    <source>
        <dbReference type="Pfam" id="PF01138"/>
    </source>
</evidence>
<dbReference type="GO" id="GO:0000166">
    <property type="term" value="F:nucleotide binding"/>
    <property type="evidence" value="ECO:0007669"/>
    <property type="project" value="UniProtKB-KW"/>
</dbReference>
<evidence type="ECO:0000256" key="12">
    <source>
        <dbReference type="ARBA" id="ARBA00023080"/>
    </source>
</evidence>
<evidence type="ECO:0000313" key="20">
    <source>
        <dbReference type="EMBL" id="ATV69858.1"/>
    </source>
</evidence>
<dbReference type="InterPro" id="IPR002637">
    <property type="entry name" value="RdgB/HAM1"/>
</dbReference>
<evidence type="ECO:0000256" key="17">
    <source>
        <dbReference type="RuleBase" id="RU003781"/>
    </source>
</evidence>
<keyword evidence="9 16" id="KW-0378">Hydrolase</keyword>
<dbReference type="HAMAP" id="MF_00564">
    <property type="entry name" value="RNase_PH"/>
    <property type="match status" value="1"/>
</dbReference>
<keyword evidence="8 16" id="KW-0547">Nucleotide-binding</keyword>
<feature type="binding site" evidence="15">
    <location>
        <begin position="125"/>
        <end position="127"/>
    </location>
    <ligand>
        <name>phosphate</name>
        <dbReference type="ChEBI" id="CHEBI:43474"/>
        <note>substrate</note>
    </ligand>
</feature>
<dbReference type="InterPro" id="IPR020568">
    <property type="entry name" value="Ribosomal_Su5_D2-typ_SF"/>
</dbReference>
<dbReference type="GO" id="GO:0009022">
    <property type="term" value="F:tRNA nucleotidyltransferase activity"/>
    <property type="evidence" value="ECO:0007669"/>
    <property type="project" value="UniProtKB-UniRule"/>
</dbReference>
<dbReference type="PANTHER" id="PTHR11953">
    <property type="entry name" value="EXOSOME COMPLEX COMPONENT"/>
    <property type="match status" value="1"/>
</dbReference>
<dbReference type="GO" id="GO:0036222">
    <property type="term" value="F:XTP diphosphatase activity"/>
    <property type="evidence" value="ECO:0007669"/>
    <property type="project" value="UniProtKB-UniRule"/>
</dbReference>
<dbReference type="GO" id="GO:0016075">
    <property type="term" value="P:rRNA catabolic process"/>
    <property type="evidence" value="ECO:0007669"/>
    <property type="project" value="UniProtKB-UniRule"/>
</dbReference>
<dbReference type="RefSeq" id="WP_100026058.1">
    <property type="nucleotide sequence ID" value="NZ_CP024704.1"/>
</dbReference>
<evidence type="ECO:0000256" key="15">
    <source>
        <dbReference type="HAMAP-Rule" id="MF_00564"/>
    </source>
</evidence>
<dbReference type="NCBIfam" id="TIGR01966">
    <property type="entry name" value="RNasePH"/>
    <property type="match status" value="1"/>
</dbReference>
<comment type="subunit">
    <text evidence="3 16">Homodimer.</text>
</comment>
<keyword evidence="10 16" id="KW-0460">Magnesium</keyword>
<comment type="similarity">
    <text evidence="2 16 17">Belongs to the HAM1 NTPase family.</text>
</comment>
<dbReference type="EC" id="2.7.7.56" evidence="15"/>
<evidence type="ECO:0000256" key="1">
    <source>
        <dbReference type="ARBA" id="ARBA00006678"/>
    </source>
</evidence>
<dbReference type="NCBIfam" id="TIGR00042">
    <property type="entry name" value="RdgB/HAM1 family non-canonical purine NTP pyrophosphatase"/>
    <property type="match status" value="1"/>
</dbReference>
<evidence type="ECO:0000256" key="7">
    <source>
        <dbReference type="ARBA" id="ARBA00022723"/>
    </source>
</evidence>
<dbReference type="GO" id="GO:0035870">
    <property type="term" value="F:dITP diphosphatase activity"/>
    <property type="evidence" value="ECO:0007669"/>
    <property type="project" value="UniProtKB-UniRule"/>
</dbReference>
<dbReference type="Gene3D" id="3.30.230.70">
    <property type="entry name" value="GHMP Kinase, N-terminal domain"/>
    <property type="match status" value="1"/>
</dbReference>
<dbReference type="InterPro" id="IPR002381">
    <property type="entry name" value="RNase_PH_bac-type"/>
</dbReference>
<gene>
    <name evidence="15" type="primary">rph</name>
    <name evidence="20" type="ORF">CTM98_03840</name>
</gene>
<dbReference type="PANTHER" id="PTHR11953:SF0">
    <property type="entry name" value="EXOSOME COMPLEX COMPONENT RRP41"/>
    <property type="match status" value="1"/>
</dbReference>
<evidence type="ECO:0000313" key="21">
    <source>
        <dbReference type="Proteomes" id="UP000230781"/>
    </source>
</evidence>
<comment type="catalytic activity">
    <reaction evidence="13 16">
        <text>dITP + H2O = dIMP + diphosphate + H(+)</text>
        <dbReference type="Rhea" id="RHEA:28342"/>
        <dbReference type="ChEBI" id="CHEBI:15377"/>
        <dbReference type="ChEBI" id="CHEBI:15378"/>
        <dbReference type="ChEBI" id="CHEBI:33019"/>
        <dbReference type="ChEBI" id="CHEBI:61194"/>
        <dbReference type="ChEBI" id="CHEBI:61382"/>
        <dbReference type="EC" id="3.6.1.66"/>
    </reaction>
</comment>
<dbReference type="PROSITE" id="PS01277">
    <property type="entry name" value="RIBONUCLEASE_PH"/>
    <property type="match status" value="1"/>
</dbReference>
<dbReference type="InterPro" id="IPR036345">
    <property type="entry name" value="ExoRNase_PH_dom2_sf"/>
</dbReference>
<dbReference type="CDD" id="cd00515">
    <property type="entry name" value="HAM1"/>
    <property type="match status" value="1"/>
</dbReference>
<evidence type="ECO:0000256" key="3">
    <source>
        <dbReference type="ARBA" id="ARBA00011738"/>
    </source>
</evidence>
<evidence type="ECO:0000256" key="9">
    <source>
        <dbReference type="ARBA" id="ARBA00022801"/>
    </source>
</evidence>
<feature type="binding site" evidence="16">
    <location>
        <position position="311"/>
    </location>
    <ligand>
        <name>Mg(2+)</name>
        <dbReference type="ChEBI" id="CHEBI:18420"/>
    </ligand>
</feature>
<dbReference type="GO" id="GO:0017111">
    <property type="term" value="F:ribonucleoside triphosphate phosphatase activity"/>
    <property type="evidence" value="ECO:0007669"/>
    <property type="project" value="InterPro"/>
</dbReference>
<feature type="active site" description="Proton acceptor" evidence="16">
    <location>
        <position position="311"/>
    </location>
</feature>
<dbReference type="InterPro" id="IPR029001">
    <property type="entry name" value="ITPase-like_fam"/>
</dbReference>
<dbReference type="HAMAP" id="MF_01405">
    <property type="entry name" value="Non_canon_purine_NTPase"/>
    <property type="match status" value="1"/>
</dbReference>
<dbReference type="GO" id="GO:0031125">
    <property type="term" value="P:rRNA 3'-end processing"/>
    <property type="evidence" value="ECO:0007669"/>
    <property type="project" value="UniProtKB-ARBA"/>
</dbReference>
<dbReference type="FunFam" id="3.90.950.10:FF:000001">
    <property type="entry name" value="dITP/XTP pyrophosphatase"/>
    <property type="match status" value="1"/>
</dbReference>
<feature type="domain" description="Exoribonuclease phosphorolytic" evidence="18">
    <location>
        <begin position="11"/>
        <end position="141"/>
    </location>
</feature>
<dbReference type="GO" id="GO:0000049">
    <property type="term" value="F:tRNA binding"/>
    <property type="evidence" value="ECO:0007669"/>
    <property type="project" value="UniProtKB-UniRule"/>
</dbReference>
<dbReference type="Pfam" id="PF01138">
    <property type="entry name" value="RNase_PH"/>
    <property type="match status" value="1"/>
</dbReference>
<proteinExistence type="inferred from homology"/>
<dbReference type="FunFam" id="3.30.230.70:FF:000003">
    <property type="entry name" value="Ribonuclease PH"/>
    <property type="match status" value="1"/>
</dbReference>
<dbReference type="SUPFAM" id="SSF54211">
    <property type="entry name" value="Ribosomal protein S5 domain 2-like"/>
    <property type="match status" value="1"/>
</dbReference>
<dbReference type="AlphaFoldDB" id="A0A2D3PQ98"/>
<feature type="binding site" evidence="16">
    <location>
        <position position="312"/>
    </location>
    <ligand>
        <name>substrate</name>
    </ligand>
</feature>
<evidence type="ECO:0000256" key="14">
    <source>
        <dbReference type="ARBA" id="ARBA00052017"/>
    </source>
</evidence>
<comment type="similarity">
    <text evidence="1 15">Belongs to the RNase PH family.</text>
</comment>
<evidence type="ECO:0000256" key="2">
    <source>
        <dbReference type="ARBA" id="ARBA00008023"/>
    </source>
</evidence>
<protein>
    <recommendedName>
        <fullName evidence="15 16">Multifunctional fusion protein</fullName>
    </recommendedName>
    <domain>
        <recommendedName>
            <fullName evidence="16">dITP/XTP pyrophosphatase</fullName>
            <ecNumber evidence="16">3.6.1.66</ecNumber>
        </recommendedName>
        <alternativeName>
            <fullName evidence="16">Non-canonical purine NTP pyrophosphatase</fullName>
        </alternativeName>
        <alternativeName>
            <fullName evidence="16">Non-standard purine NTP pyrophosphatase</fullName>
        </alternativeName>
        <alternativeName>
            <fullName evidence="16">Nucleoside-triphosphate diphosphatase</fullName>
        </alternativeName>
        <alternativeName>
            <fullName evidence="16">Nucleoside-triphosphate pyrophosphatase</fullName>
            <shortName evidence="16">NTPase</shortName>
        </alternativeName>
    </domain>
    <domain>
        <recommendedName>
            <fullName evidence="15">Ribonuclease PH</fullName>
            <shortName evidence="15">RNase PH</shortName>
            <ecNumber evidence="15">2.7.7.56</ecNumber>
        </recommendedName>
        <alternativeName>
            <fullName evidence="15">tRNA nucleotidyltransferase</fullName>
        </alternativeName>
    </domain>
</protein>
<comment type="catalytic activity">
    <reaction evidence="14 16">
        <text>XTP + H2O = XMP + diphosphate + H(+)</text>
        <dbReference type="Rhea" id="RHEA:28610"/>
        <dbReference type="ChEBI" id="CHEBI:15377"/>
        <dbReference type="ChEBI" id="CHEBI:15378"/>
        <dbReference type="ChEBI" id="CHEBI:33019"/>
        <dbReference type="ChEBI" id="CHEBI:57464"/>
        <dbReference type="ChEBI" id="CHEBI:61314"/>
        <dbReference type="EC" id="3.6.1.66"/>
    </reaction>
</comment>
<name>A0A2D3PQ98_9FUSO</name>
<keyword evidence="15" id="KW-0808">Transferase</keyword>
<dbReference type="EC" id="3.6.1.66" evidence="16"/>
<comment type="cofactor">
    <cofactor evidence="16">
        <name>Mg(2+)</name>
        <dbReference type="ChEBI" id="CHEBI:18420"/>
    </cofactor>
    <text evidence="16">Binds 1 Mg(2+) ion per subunit.</text>
</comment>
<dbReference type="GO" id="GO:0009146">
    <property type="term" value="P:purine nucleoside triphosphate catabolic process"/>
    <property type="evidence" value="ECO:0007669"/>
    <property type="project" value="UniProtKB-UniRule"/>
</dbReference>
<feature type="binding site" evidence="16">
    <location>
        <position position="413"/>
    </location>
    <ligand>
        <name>substrate</name>
    </ligand>
</feature>
<evidence type="ECO:0000256" key="11">
    <source>
        <dbReference type="ARBA" id="ARBA00022884"/>
    </source>
</evidence>
<dbReference type="InterPro" id="IPR027408">
    <property type="entry name" value="PNPase/RNase_PH_dom_sf"/>
</dbReference>
<keyword evidence="4 15" id="KW-0698">rRNA processing</keyword>
<keyword evidence="15" id="KW-0548">Nucleotidyltransferase</keyword>
<evidence type="ECO:0000256" key="13">
    <source>
        <dbReference type="ARBA" id="ARBA00051875"/>
    </source>
</evidence>
<dbReference type="GO" id="GO:0046872">
    <property type="term" value="F:metal ion binding"/>
    <property type="evidence" value="ECO:0007669"/>
    <property type="project" value="UniProtKB-KW"/>
</dbReference>
<dbReference type="EMBL" id="CP024704">
    <property type="protein sequence ID" value="ATV69858.1"/>
    <property type="molecule type" value="Genomic_DNA"/>
</dbReference>
<dbReference type="NCBIfam" id="NF011397">
    <property type="entry name" value="PRK14822.1"/>
    <property type="match status" value="1"/>
</dbReference>
<feature type="binding site" evidence="16">
    <location>
        <begin position="248"/>
        <end position="253"/>
    </location>
    <ligand>
        <name>substrate</name>
    </ligand>
</feature>
<dbReference type="InterPro" id="IPR001247">
    <property type="entry name" value="ExoRNase_PH_dom1"/>
</dbReference>
<comment type="function">
    <text evidence="15">Phosphorolytic 3'-5' exoribonuclease that plays an important role in tRNA 3'-end maturation. Removes nucleotide residues following the 3'-CCA terminus of tRNAs; can also add nucleotides to the ends of RNA molecules by using nucleoside diphosphates as substrates, but this may not be physiologically important. Probably plays a role in initiation of 16S rRNA degradation (leading to ribosome degradation) during starvation.</text>
</comment>
<dbReference type="GO" id="GO:0000175">
    <property type="term" value="F:3'-5'-RNA exonuclease activity"/>
    <property type="evidence" value="ECO:0007669"/>
    <property type="project" value="UniProtKB-UniRule"/>
</dbReference>
<keyword evidence="6 15" id="KW-0819">tRNA processing</keyword>
<keyword evidence="12 16" id="KW-0546">Nucleotide metabolism</keyword>
<dbReference type="Pfam" id="PF03725">
    <property type="entry name" value="RNase_PH_C"/>
    <property type="match status" value="1"/>
</dbReference>
<keyword evidence="11" id="KW-0694">RNA-binding</keyword>
<comment type="catalytic activity">
    <reaction evidence="15">
        <text>tRNA(n+1) + phosphate = tRNA(n) + a ribonucleoside 5'-diphosphate</text>
        <dbReference type="Rhea" id="RHEA:10628"/>
        <dbReference type="Rhea" id="RHEA-COMP:17343"/>
        <dbReference type="Rhea" id="RHEA-COMP:17344"/>
        <dbReference type="ChEBI" id="CHEBI:43474"/>
        <dbReference type="ChEBI" id="CHEBI:57930"/>
        <dbReference type="ChEBI" id="CHEBI:173114"/>
        <dbReference type="EC" id="2.7.7.56"/>
    </reaction>
</comment>
<dbReference type="InterPro" id="IPR020922">
    <property type="entry name" value="dITP/XTP_pyrophosphatase"/>
</dbReference>
<keyword evidence="7 16" id="KW-0479">Metal-binding</keyword>
<evidence type="ECO:0000256" key="5">
    <source>
        <dbReference type="ARBA" id="ARBA00022555"/>
    </source>
</evidence>
<feature type="binding site" evidence="16">
    <location>
        <begin position="418"/>
        <end position="419"/>
    </location>
    <ligand>
        <name>substrate</name>
    </ligand>
</feature>
<evidence type="ECO:0000256" key="6">
    <source>
        <dbReference type="ARBA" id="ARBA00022694"/>
    </source>
</evidence>
<sequence length="435" mass="48215">MLREDGRKFNEERKIKITKDVNIYAEGSVLIEVGNTKVICTASVSEKVPPFLRGTGKGWVTAEYSMLPRATNERNQREASKGKLTGRTVEIQRLIGRALRSAIDLEKLGERLITIDCDVIQADGGTRTTSITGGYVALALAMKKLLKDEILEENPLIANIAAISVGKIDSELMVDLKYSEDSAAEVDMNVIMNKKGEFIEVQGTGEESTFTRTELNGLLDLAEASIKRIINLQDKVIEQENLKIFLATGNKHKIEEISDIFSDIENVEILSIKDGVEIPEVIEDGTTFEENSKKKAVEIAKFLNMITIADDSGLCVDALNGEPGVYSARYSGTGDDLKNNEKLIENLKGIENRKAKFVSVITLAKPNGETFSFEGEILGEIVDNPRGNTGFGYDPHFYVEEYQKTLAQLPELKNKISHRAKALEKLKKELKNILL</sequence>
<evidence type="ECO:0000259" key="19">
    <source>
        <dbReference type="Pfam" id="PF03725"/>
    </source>
</evidence>
<comment type="subunit">
    <text evidence="15">Homohexameric ring arranged as a trimer of dimers.</text>
</comment>
<comment type="caution">
    <text evidence="16">Lacks conserved residue(s) required for the propagation of feature annotation.</text>
</comment>
<comment type="catalytic activity">
    <reaction evidence="16">
        <text>ITP + H2O = IMP + diphosphate + H(+)</text>
        <dbReference type="Rhea" id="RHEA:29399"/>
        <dbReference type="ChEBI" id="CHEBI:15377"/>
        <dbReference type="ChEBI" id="CHEBI:15378"/>
        <dbReference type="ChEBI" id="CHEBI:33019"/>
        <dbReference type="ChEBI" id="CHEBI:58053"/>
        <dbReference type="ChEBI" id="CHEBI:61402"/>
        <dbReference type="EC" id="3.6.1.66"/>
    </reaction>
</comment>
<reference evidence="20 21" key="1">
    <citation type="submission" date="2017-11" db="EMBL/GenBank/DDBJ databases">
        <title>Genome sequencing of Fusobacterium periodonticum KCOM 2555.</title>
        <authorList>
            <person name="Kook J.-K."/>
            <person name="Park S.-N."/>
            <person name="Lim Y.K."/>
        </authorList>
    </citation>
    <scope>NUCLEOTIDE SEQUENCE [LARGE SCALE GENOMIC DNA]</scope>
    <source>
        <strain evidence="20 21">KCOM 2555</strain>
    </source>
</reference>
<dbReference type="Gene3D" id="3.90.950.10">
    <property type="match status" value="1"/>
</dbReference>
<dbReference type="Proteomes" id="UP000230781">
    <property type="component" value="Chromosome"/>
</dbReference>
<dbReference type="GO" id="GO:0036220">
    <property type="term" value="F:ITP diphosphatase activity"/>
    <property type="evidence" value="ECO:0007669"/>
    <property type="project" value="UniProtKB-UniRule"/>
</dbReference>
<evidence type="ECO:0000256" key="4">
    <source>
        <dbReference type="ARBA" id="ARBA00022552"/>
    </source>
</evidence>
<dbReference type="GO" id="GO:0008033">
    <property type="term" value="P:tRNA processing"/>
    <property type="evidence" value="ECO:0007669"/>
    <property type="project" value="UniProtKB-UniRule"/>
</dbReference>
<dbReference type="Pfam" id="PF01725">
    <property type="entry name" value="Ham1p_like"/>
    <property type="match status" value="1"/>
</dbReference>